<evidence type="ECO:0000313" key="2">
    <source>
        <dbReference type="Proteomes" id="UP001154015"/>
    </source>
</evidence>
<sequence length="97" mass="10788">MTDRLVTFLRARFAEELEKARFASGTVTQDPERFGVAPEDAARHARFSVATAEVHLALLEDTVIPHLGAEGPASQTAEYQLRLLAAPYVEHKDYPHD</sequence>
<evidence type="ECO:0008006" key="3">
    <source>
        <dbReference type="Google" id="ProtNLM"/>
    </source>
</evidence>
<dbReference type="InterPro" id="IPR046193">
    <property type="entry name" value="DUF6221"/>
</dbReference>
<proteinExistence type="predicted"/>
<dbReference type="EMBL" id="CAKXYP010000025">
    <property type="protein sequence ID" value="CAH9419529.1"/>
    <property type="molecule type" value="Genomic_DNA"/>
</dbReference>
<dbReference type="Proteomes" id="UP001154015">
    <property type="component" value="Unassembled WGS sequence"/>
</dbReference>
<accession>A0ABN8VBU6</accession>
<keyword evidence="2" id="KW-1185">Reference proteome</keyword>
<reference evidence="1" key="1">
    <citation type="submission" date="2022-03" db="EMBL/GenBank/DDBJ databases">
        <authorList>
            <person name="Leyn A S."/>
        </authorList>
    </citation>
    <scope>NUCLEOTIDE SEQUENCE</scope>
    <source>
        <strain evidence="1">Streptomyces globisporus 4-3</strain>
    </source>
</reference>
<evidence type="ECO:0000313" key="1">
    <source>
        <dbReference type="EMBL" id="CAH9419529.1"/>
    </source>
</evidence>
<dbReference type="RefSeq" id="WP_318575499.1">
    <property type="nucleotide sequence ID" value="NZ_CAKXYP010000025.1"/>
</dbReference>
<protein>
    <recommendedName>
        <fullName evidence="3">DUF664 domain-containing protein</fullName>
    </recommendedName>
</protein>
<comment type="caution">
    <text evidence="1">The sequence shown here is derived from an EMBL/GenBank/DDBJ whole genome shotgun (WGS) entry which is preliminary data.</text>
</comment>
<dbReference type="Pfam" id="PF19730">
    <property type="entry name" value="DUF6221"/>
    <property type="match status" value="1"/>
</dbReference>
<gene>
    <name evidence="1" type="ORF">SGL43_06584</name>
</gene>
<name>A0ABN8VBU6_STRGL</name>
<organism evidence="1 2">
    <name type="scientific">Streptomyces globisporus</name>
    <dbReference type="NCBI Taxonomy" id="1908"/>
    <lineage>
        <taxon>Bacteria</taxon>
        <taxon>Bacillati</taxon>
        <taxon>Actinomycetota</taxon>
        <taxon>Actinomycetes</taxon>
        <taxon>Kitasatosporales</taxon>
        <taxon>Streptomycetaceae</taxon>
        <taxon>Streptomyces</taxon>
    </lineage>
</organism>